<proteinExistence type="predicted"/>
<feature type="compositionally biased region" description="Acidic residues" evidence="1">
    <location>
        <begin position="146"/>
        <end position="157"/>
    </location>
</feature>
<gene>
    <name evidence="2" type="ORF">VFH_III206280</name>
</gene>
<feature type="compositionally biased region" description="Basic and acidic residues" evidence="1">
    <location>
        <begin position="158"/>
        <end position="170"/>
    </location>
</feature>
<sequence length="170" mass="19560">MLVPTPIRKIIDHAKTTLEEPHVEPHVESYDDPHVEPNVKIYIPTSGEPGVEPPTESVVDILVFDTNVNDILDEDDDLSEHLRDNIPQLKNLRGNSSPVTKSTRKDVLLELMEVSKAMQETLNASTIRKRNVDRLIKMWTKEKYIEEEEEFDSEEEEKLASEEKEKSPED</sequence>
<keyword evidence="3" id="KW-1185">Reference proteome</keyword>
<feature type="region of interest" description="Disordered" evidence="1">
    <location>
        <begin position="146"/>
        <end position="170"/>
    </location>
</feature>
<organism evidence="2 3">
    <name type="scientific">Vicia faba</name>
    <name type="common">Broad bean</name>
    <name type="synonym">Faba vulgaris</name>
    <dbReference type="NCBI Taxonomy" id="3906"/>
    <lineage>
        <taxon>Eukaryota</taxon>
        <taxon>Viridiplantae</taxon>
        <taxon>Streptophyta</taxon>
        <taxon>Embryophyta</taxon>
        <taxon>Tracheophyta</taxon>
        <taxon>Spermatophyta</taxon>
        <taxon>Magnoliopsida</taxon>
        <taxon>eudicotyledons</taxon>
        <taxon>Gunneridae</taxon>
        <taxon>Pentapetalae</taxon>
        <taxon>rosids</taxon>
        <taxon>fabids</taxon>
        <taxon>Fabales</taxon>
        <taxon>Fabaceae</taxon>
        <taxon>Papilionoideae</taxon>
        <taxon>50 kb inversion clade</taxon>
        <taxon>NPAAA clade</taxon>
        <taxon>Hologalegina</taxon>
        <taxon>IRL clade</taxon>
        <taxon>Fabeae</taxon>
        <taxon>Vicia</taxon>
    </lineage>
</organism>
<evidence type="ECO:0000256" key="1">
    <source>
        <dbReference type="SAM" id="MobiDB-lite"/>
    </source>
</evidence>
<dbReference type="AlphaFoldDB" id="A0AAV1A7A1"/>
<dbReference type="EMBL" id="OX451738">
    <property type="protein sequence ID" value="CAI8605947.1"/>
    <property type="molecule type" value="Genomic_DNA"/>
</dbReference>
<evidence type="ECO:0000313" key="3">
    <source>
        <dbReference type="Proteomes" id="UP001157006"/>
    </source>
</evidence>
<dbReference type="Proteomes" id="UP001157006">
    <property type="component" value="Chromosome 3"/>
</dbReference>
<evidence type="ECO:0000313" key="2">
    <source>
        <dbReference type="EMBL" id="CAI8605947.1"/>
    </source>
</evidence>
<reference evidence="2 3" key="1">
    <citation type="submission" date="2023-01" db="EMBL/GenBank/DDBJ databases">
        <authorList>
            <person name="Kreplak J."/>
        </authorList>
    </citation>
    <scope>NUCLEOTIDE SEQUENCE [LARGE SCALE GENOMIC DNA]</scope>
</reference>
<name>A0AAV1A7A1_VICFA</name>
<accession>A0AAV1A7A1</accession>
<protein>
    <submittedName>
        <fullName evidence="2">Uncharacterized protein</fullName>
    </submittedName>
</protein>